<protein>
    <submittedName>
        <fullName evidence="3">HPP family protein</fullName>
    </submittedName>
</protein>
<dbReference type="InterPro" id="IPR058581">
    <property type="entry name" value="TM_HPP"/>
</dbReference>
<proteinExistence type="predicted"/>
<evidence type="ECO:0000313" key="4">
    <source>
        <dbReference type="Proteomes" id="UP001597216"/>
    </source>
</evidence>
<keyword evidence="1" id="KW-0472">Membrane</keyword>
<name>A0ABW3SXB4_9CAUL</name>
<feature type="transmembrane region" description="Helical" evidence="1">
    <location>
        <begin position="84"/>
        <end position="102"/>
    </location>
</feature>
<evidence type="ECO:0000259" key="2">
    <source>
        <dbReference type="Pfam" id="PF04982"/>
    </source>
</evidence>
<keyword evidence="4" id="KW-1185">Reference proteome</keyword>
<feature type="domain" description="HPP transmembrane region" evidence="2">
    <location>
        <begin position="3"/>
        <end position="155"/>
    </location>
</feature>
<dbReference type="PANTHER" id="PTHR33741">
    <property type="entry name" value="TRANSMEMBRANE PROTEIN DDB_G0269096-RELATED"/>
    <property type="match status" value="1"/>
</dbReference>
<dbReference type="PANTHER" id="PTHR33741:SF5">
    <property type="entry name" value="TRANSMEMBRANE PROTEIN DDB_G0269096-RELATED"/>
    <property type="match status" value="1"/>
</dbReference>
<comment type="caution">
    <text evidence="3">The sequence shown here is derived from an EMBL/GenBank/DDBJ whole genome shotgun (WGS) entry which is preliminary data.</text>
</comment>
<gene>
    <name evidence="3" type="ORF">ACFQ27_00520</name>
</gene>
<evidence type="ECO:0000256" key="1">
    <source>
        <dbReference type="SAM" id="Phobius"/>
    </source>
</evidence>
<evidence type="ECO:0000313" key="3">
    <source>
        <dbReference type="EMBL" id="MFD1189047.1"/>
    </source>
</evidence>
<dbReference type="EMBL" id="JBHTLQ010000001">
    <property type="protein sequence ID" value="MFD1189047.1"/>
    <property type="molecule type" value="Genomic_DNA"/>
</dbReference>
<organism evidence="3 4">
    <name type="scientific">Phenylobacterium conjunctum</name>
    <dbReference type="NCBI Taxonomy" id="1298959"/>
    <lineage>
        <taxon>Bacteria</taxon>
        <taxon>Pseudomonadati</taxon>
        <taxon>Pseudomonadota</taxon>
        <taxon>Alphaproteobacteria</taxon>
        <taxon>Caulobacterales</taxon>
        <taxon>Caulobacteraceae</taxon>
        <taxon>Phenylobacterium</taxon>
    </lineage>
</organism>
<dbReference type="Proteomes" id="UP001597216">
    <property type="component" value="Unassembled WGS sequence"/>
</dbReference>
<feature type="transmembrane region" description="Helical" evidence="1">
    <location>
        <begin position="58"/>
        <end position="78"/>
    </location>
</feature>
<feature type="transmembrane region" description="Helical" evidence="1">
    <location>
        <begin position="114"/>
        <end position="146"/>
    </location>
</feature>
<dbReference type="InterPro" id="IPR007065">
    <property type="entry name" value="HPP"/>
</dbReference>
<keyword evidence="1" id="KW-0812">Transmembrane</keyword>
<keyword evidence="1" id="KW-1133">Transmembrane helix</keyword>
<reference evidence="4" key="1">
    <citation type="journal article" date="2019" name="Int. J. Syst. Evol. Microbiol.">
        <title>The Global Catalogue of Microorganisms (GCM) 10K type strain sequencing project: providing services to taxonomists for standard genome sequencing and annotation.</title>
        <authorList>
            <consortium name="The Broad Institute Genomics Platform"/>
            <consortium name="The Broad Institute Genome Sequencing Center for Infectious Disease"/>
            <person name="Wu L."/>
            <person name="Ma J."/>
        </authorList>
    </citation>
    <scope>NUCLEOTIDE SEQUENCE [LARGE SCALE GENOMIC DNA]</scope>
    <source>
        <strain evidence="4">CCUG 55074</strain>
    </source>
</reference>
<dbReference type="RefSeq" id="WP_377351980.1">
    <property type="nucleotide sequence ID" value="NZ_JBHTLQ010000001.1"/>
</dbReference>
<accession>A0ABW3SXB4</accession>
<dbReference type="Pfam" id="PF04982">
    <property type="entry name" value="TM_HPP"/>
    <property type="match status" value="1"/>
</dbReference>
<sequence length="212" mass="21672">MHDRIVASGGALVGLVLTAMICAQARLGGPDLPAMIAPIGASAVLLFALPASPMAQPWPIFGGSVASATIGILVSRWLGHGPEAIGVAVAGAILVMSLLRCLHPPGGAVAMTAVVGGPAIWAAGFAFPFGLVALNAAVVVATGWLFHRASGHSYPHRPAPVAVTAAAGRLHHDDIRMALADAGETFDISEADLEVLLSRAEEYAERRRAQQA</sequence>